<proteinExistence type="predicted"/>
<organism evidence="1">
    <name type="scientific">marine sediment metagenome</name>
    <dbReference type="NCBI Taxonomy" id="412755"/>
    <lineage>
        <taxon>unclassified sequences</taxon>
        <taxon>metagenomes</taxon>
        <taxon>ecological metagenomes</taxon>
    </lineage>
</organism>
<dbReference type="EMBL" id="BARW01007589">
    <property type="protein sequence ID" value="GAI87993.1"/>
    <property type="molecule type" value="Genomic_DNA"/>
</dbReference>
<sequence>MQYQSVESETGQGSQVAIGLQPDKAVVLQLFLGTLAWHKLAIIRLT</sequence>
<evidence type="ECO:0000313" key="1">
    <source>
        <dbReference type="EMBL" id="GAI87993.1"/>
    </source>
</evidence>
<comment type="caution">
    <text evidence="1">The sequence shown here is derived from an EMBL/GenBank/DDBJ whole genome shotgun (WGS) entry which is preliminary data.</text>
</comment>
<dbReference type="AlphaFoldDB" id="X1S540"/>
<protein>
    <submittedName>
        <fullName evidence="1">Uncharacterized protein</fullName>
    </submittedName>
</protein>
<name>X1S540_9ZZZZ</name>
<accession>X1S540</accession>
<reference evidence="1" key="1">
    <citation type="journal article" date="2014" name="Front. Microbiol.">
        <title>High frequency of phylogenetically diverse reductive dehalogenase-homologous genes in deep subseafloor sedimentary metagenomes.</title>
        <authorList>
            <person name="Kawai M."/>
            <person name="Futagami T."/>
            <person name="Toyoda A."/>
            <person name="Takaki Y."/>
            <person name="Nishi S."/>
            <person name="Hori S."/>
            <person name="Arai W."/>
            <person name="Tsubouchi T."/>
            <person name="Morono Y."/>
            <person name="Uchiyama I."/>
            <person name="Ito T."/>
            <person name="Fujiyama A."/>
            <person name="Inagaki F."/>
            <person name="Takami H."/>
        </authorList>
    </citation>
    <scope>NUCLEOTIDE SEQUENCE</scope>
    <source>
        <strain evidence="1">Expedition CK06-06</strain>
    </source>
</reference>
<gene>
    <name evidence="1" type="ORF">S12H4_15757</name>
</gene>